<reference evidence="3 4" key="1">
    <citation type="journal article" date="2010" name="Nature">
        <title>Genome sequencing and analysis of the model grass Brachypodium distachyon.</title>
        <authorList>
            <consortium name="International Brachypodium Initiative"/>
        </authorList>
    </citation>
    <scope>NUCLEOTIDE SEQUENCE [LARGE SCALE GENOMIC DNA]</scope>
    <source>
        <strain evidence="3 4">Bd21</strain>
    </source>
</reference>
<dbReference type="SUPFAM" id="SSF52540">
    <property type="entry name" value="P-loop containing nucleoside triphosphate hydrolases"/>
    <property type="match status" value="1"/>
</dbReference>
<dbReference type="AlphaFoldDB" id="A0A2K2D0I7"/>
<dbReference type="EMBL" id="CM000882">
    <property type="protein sequence ID" value="PNT67793.1"/>
    <property type="molecule type" value="Genomic_DNA"/>
</dbReference>
<reference evidence="3" key="2">
    <citation type="submission" date="2017-06" db="EMBL/GenBank/DDBJ databases">
        <title>WGS assembly of Brachypodium distachyon.</title>
        <authorList>
            <consortium name="The International Brachypodium Initiative"/>
            <person name="Lucas S."/>
            <person name="Harmon-Smith M."/>
            <person name="Lail K."/>
            <person name="Tice H."/>
            <person name="Grimwood J."/>
            <person name="Bruce D."/>
            <person name="Barry K."/>
            <person name="Shu S."/>
            <person name="Lindquist E."/>
            <person name="Wang M."/>
            <person name="Pitluck S."/>
            <person name="Vogel J.P."/>
            <person name="Garvin D.F."/>
            <person name="Mockler T.C."/>
            <person name="Schmutz J."/>
            <person name="Rokhsar D."/>
            <person name="Bevan M.W."/>
        </authorList>
    </citation>
    <scope>NUCLEOTIDE SEQUENCE</scope>
    <source>
        <strain evidence="3">Bd21</strain>
    </source>
</reference>
<dbReference type="GO" id="GO:0016787">
    <property type="term" value="F:hydrolase activity"/>
    <property type="evidence" value="ECO:0007669"/>
    <property type="project" value="UniProtKB-KW"/>
</dbReference>
<comment type="catalytic activity">
    <reaction evidence="1">
        <text>ATP + H2O = ADP + phosphate + H(+)</text>
        <dbReference type="Rhea" id="RHEA:13065"/>
        <dbReference type="ChEBI" id="CHEBI:15377"/>
        <dbReference type="ChEBI" id="CHEBI:15378"/>
        <dbReference type="ChEBI" id="CHEBI:30616"/>
        <dbReference type="ChEBI" id="CHEBI:43474"/>
        <dbReference type="ChEBI" id="CHEBI:456216"/>
        <dbReference type="EC" id="5.6.2.3"/>
    </reaction>
</comment>
<name>A0A2K2D0I7_BRADI</name>
<dbReference type="InterPro" id="IPR027417">
    <property type="entry name" value="P-loop_NTPase"/>
</dbReference>
<dbReference type="PANTHER" id="PTHR10492:SF90">
    <property type="entry name" value="ATP-DEPENDENT DNA HELICASE"/>
    <property type="match status" value="1"/>
</dbReference>
<dbReference type="Proteomes" id="UP000008810">
    <property type="component" value="Chromosome 3"/>
</dbReference>
<dbReference type="OrthoDB" id="668913at2759"/>
<dbReference type="InterPro" id="IPR010285">
    <property type="entry name" value="DNA_helicase_pif1-like_DEAD"/>
</dbReference>
<dbReference type="GO" id="GO:0043139">
    <property type="term" value="F:5'-3' DNA helicase activity"/>
    <property type="evidence" value="ECO:0007669"/>
    <property type="project" value="UniProtKB-EC"/>
</dbReference>
<dbReference type="CDD" id="cd18809">
    <property type="entry name" value="SF1_C_RecD"/>
    <property type="match status" value="1"/>
</dbReference>
<dbReference type="GO" id="GO:0000723">
    <property type="term" value="P:telomere maintenance"/>
    <property type="evidence" value="ECO:0007669"/>
    <property type="project" value="InterPro"/>
</dbReference>
<protein>
    <recommendedName>
        <fullName evidence="1">ATP-dependent DNA helicase</fullName>
        <ecNumber evidence="1">5.6.2.3</ecNumber>
    </recommendedName>
</protein>
<keyword evidence="1" id="KW-0234">DNA repair</keyword>
<dbReference type="EC" id="5.6.2.3" evidence="1"/>
<keyword evidence="1" id="KW-0547">Nucleotide-binding</keyword>
<dbReference type="Pfam" id="PF05970">
    <property type="entry name" value="PIF1"/>
    <property type="match status" value="1"/>
</dbReference>
<evidence type="ECO:0000256" key="1">
    <source>
        <dbReference type="RuleBase" id="RU363044"/>
    </source>
</evidence>
<sequence>MSHRKCLECLDRSLKDLLSERQPLNGSLPFGGLPVVLGGDFRQVLPVMQEVLDAALCSSPLWHDIRVFSLRINMRLQASGLSPDERDELAEFASWVLNVGDSVLPPQKREGDDESSWVCIPPKFLVIGKKNRIAAIVDEIYDSFLECYDKASYLADRAIVCPTNSVVDEVNDYITAIIPSEMREYLSADGIAPCSEQVPNIEELYPVEFLNSIAVLNYPQHRFYSHYVFEGVVLTGLTVGQSVCVPRIVLNTSCPRWPFVMQRRQFPVRVCYAMTISKSQGQTLAKVGLYLTSPMFTHGQLYVVISRVTSPRGLR</sequence>
<keyword evidence="1" id="KW-0227">DNA damage</keyword>
<keyword evidence="1" id="KW-0067">ATP-binding</keyword>
<dbReference type="GO" id="GO:0006281">
    <property type="term" value="P:DNA repair"/>
    <property type="evidence" value="ECO:0007669"/>
    <property type="project" value="UniProtKB-KW"/>
</dbReference>
<organism evidence="3">
    <name type="scientific">Brachypodium distachyon</name>
    <name type="common">Purple false brome</name>
    <name type="synonym">Trachynia distachya</name>
    <dbReference type="NCBI Taxonomy" id="15368"/>
    <lineage>
        <taxon>Eukaryota</taxon>
        <taxon>Viridiplantae</taxon>
        <taxon>Streptophyta</taxon>
        <taxon>Embryophyta</taxon>
        <taxon>Tracheophyta</taxon>
        <taxon>Spermatophyta</taxon>
        <taxon>Magnoliopsida</taxon>
        <taxon>Liliopsida</taxon>
        <taxon>Poales</taxon>
        <taxon>Poaceae</taxon>
        <taxon>BOP clade</taxon>
        <taxon>Pooideae</taxon>
        <taxon>Stipodae</taxon>
        <taxon>Brachypodieae</taxon>
        <taxon>Brachypodium</taxon>
    </lineage>
</organism>
<accession>A0A2K2D0I7</accession>
<evidence type="ECO:0000259" key="2">
    <source>
        <dbReference type="Pfam" id="PF05970"/>
    </source>
</evidence>
<dbReference type="Gramene" id="PNT67793">
    <property type="protein sequence ID" value="PNT67793"/>
    <property type="gene ID" value="BRADI_3g32249v3"/>
</dbReference>
<gene>
    <name evidence="3" type="ORF">BRADI_3g32249v3</name>
</gene>
<evidence type="ECO:0000313" key="5">
    <source>
        <dbReference type="Proteomes" id="UP000008810"/>
    </source>
</evidence>
<comment type="cofactor">
    <cofactor evidence="1">
        <name>Mg(2+)</name>
        <dbReference type="ChEBI" id="CHEBI:18420"/>
    </cofactor>
</comment>
<dbReference type="GO" id="GO:0006310">
    <property type="term" value="P:DNA recombination"/>
    <property type="evidence" value="ECO:0007669"/>
    <property type="project" value="UniProtKB-KW"/>
</dbReference>
<dbReference type="InParanoid" id="A0A2K2D0I7"/>
<dbReference type="PANTHER" id="PTHR10492">
    <property type="match status" value="1"/>
</dbReference>
<keyword evidence="1" id="KW-0347">Helicase</keyword>
<feature type="non-terminal residue" evidence="3">
    <location>
        <position position="315"/>
    </location>
</feature>
<dbReference type="STRING" id="15368.A0A2K2D0I7"/>
<keyword evidence="5" id="KW-1185">Reference proteome</keyword>
<feature type="domain" description="DNA helicase Pif1-like DEAD-box helicase" evidence="2">
    <location>
        <begin position="1"/>
        <end position="105"/>
    </location>
</feature>
<reference evidence="4" key="3">
    <citation type="submission" date="2018-08" db="UniProtKB">
        <authorList>
            <consortium name="EnsemblPlants"/>
        </authorList>
    </citation>
    <scope>IDENTIFICATION</scope>
    <source>
        <strain evidence="4">cv. Bd21</strain>
    </source>
</reference>
<keyword evidence="1" id="KW-0378">Hydrolase</keyword>
<evidence type="ECO:0000313" key="3">
    <source>
        <dbReference type="EMBL" id="PNT67793.1"/>
    </source>
</evidence>
<dbReference type="GO" id="GO:0005524">
    <property type="term" value="F:ATP binding"/>
    <property type="evidence" value="ECO:0007669"/>
    <property type="project" value="UniProtKB-KW"/>
</dbReference>
<evidence type="ECO:0000313" key="4">
    <source>
        <dbReference type="EnsemblPlants" id="PNT67793"/>
    </source>
</evidence>
<keyword evidence="1" id="KW-0233">DNA recombination</keyword>
<comment type="similarity">
    <text evidence="1">Belongs to the helicase family.</text>
</comment>
<dbReference type="EnsemblPlants" id="PNT67793">
    <property type="protein sequence ID" value="PNT67793"/>
    <property type="gene ID" value="BRADI_3g32249v3"/>
</dbReference>
<proteinExistence type="inferred from homology"/>